<dbReference type="EMBL" id="JAAWWB010000031">
    <property type="protein sequence ID" value="KAG6744749.1"/>
    <property type="molecule type" value="Genomic_DNA"/>
</dbReference>
<comment type="caution">
    <text evidence="1">The sequence shown here is derived from an EMBL/GenBank/DDBJ whole genome shotgun (WGS) entry which is preliminary data.</text>
</comment>
<proteinExistence type="predicted"/>
<dbReference type="Proteomes" id="UP000886885">
    <property type="component" value="Chromosome 16A"/>
</dbReference>
<evidence type="ECO:0000313" key="1">
    <source>
        <dbReference type="EMBL" id="KAG6744749.1"/>
    </source>
</evidence>
<reference evidence="1" key="1">
    <citation type="journal article" date="2020" name="bioRxiv">
        <title>Hybrid origin of Populus tomentosa Carr. identified through genome sequencing and phylogenomic analysis.</title>
        <authorList>
            <person name="An X."/>
            <person name="Gao K."/>
            <person name="Chen Z."/>
            <person name="Li J."/>
            <person name="Yang X."/>
            <person name="Yang X."/>
            <person name="Zhou J."/>
            <person name="Guo T."/>
            <person name="Zhao T."/>
            <person name="Huang S."/>
            <person name="Miao D."/>
            <person name="Khan W.U."/>
            <person name="Rao P."/>
            <person name="Ye M."/>
            <person name="Lei B."/>
            <person name="Liao W."/>
            <person name="Wang J."/>
            <person name="Ji L."/>
            <person name="Li Y."/>
            <person name="Guo B."/>
            <person name="Mustafa N.S."/>
            <person name="Li S."/>
            <person name="Yun Q."/>
            <person name="Keller S.R."/>
            <person name="Mao J."/>
            <person name="Zhang R."/>
            <person name="Strauss S.H."/>
        </authorList>
    </citation>
    <scope>NUCLEOTIDE SEQUENCE</scope>
    <source>
        <strain evidence="1">GM15</strain>
        <tissue evidence="1">Leaf</tissue>
    </source>
</reference>
<accession>A0A8X7Y5Z9</accession>
<dbReference type="AlphaFoldDB" id="A0A8X7Y5Z9"/>
<organism evidence="1 2">
    <name type="scientific">Populus tomentosa</name>
    <name type="common">Chinese white poplar</name>
    <dbReference type="NCBI Taxonomy" id="118781"/>
    <lineage>
        <taxon>Eukaryota</taxon>
        <taxon>Viridiplantae</taxon>
        <taxon>Streptophyta</taxon>
        <taxon>Embryophyta</taxon>
        <taxon>Tracheophyta</taxon>
        <taxon>Spermatophyta</taxon>
        <taxon>Magnoliopsida</taxon>
        <taxon>eudicotyledons</taxon>
        <taxon>Gunneridae</taxon>
        <taxon>Pentapetalae</taxon>
        <taxon>rosids</taxon>
        <taxon>fabids</taxon>
        <taxon>Malpighiales</taxon>
        <taxon>Salicaceae</taxon>
        <taxon>Saliceae</taxon>
        <taxon>Populus</taxon>
    </lineage>
</organism>
<evidence type="ECO:0000313" key="2">
    <source>
        <dbReference type="Proteomes" id="UP000886885"/>
    </source>
</evidence>
<name>A0A8X7Y5Z9_POPTO</name>
<sequence>MGLRKNQNFAFPYGIGLLSSRSCGGLGSLAQLASSSFPAGTRARSSVWLELSRLETQIKLICTSTFLDGDKWVRTPLDFGSQELGGGHAHGFD</sequence>
<gene>
    <name evidence="1" type="ORF">POTOM_051387</name>
</gene>
<protein>
    <submittedName>
        <fullName evidence="1">Uncharacterized protein</fullName>
    </submittedName>
</protein>
<keyword evidence="2" id="KW-1185">Reference proteome</keyword>